<feature type="transmembrane region" description="Helical" evidence="8">
    <location>
        <begin position="151"/>
        <end position="173"/>
    </location>
</feature>
<dbReference type="AlphaFoldDB" id="A0A644ULE6"/>
<organism evidence="10">
    <name type="scientific">bioreactor metagenome</name>
    <dbReference type="NCBI Taxonomy" id="1076179"/>
    <lineage>
        <taxon>unclassified sequences</taxon>
        <taxon>metagenomes</taxon>
        <taxon>ecological metagenomes</taxon>
    </lineage>
</organism>
<dbReference type="Pfam" id="PF20154">
    <property type="entry name" value="LNT_N"/>
    <property type="match status" value="1"/>
</dbReference>
<keyword evidence="4 8" id="KW-0812">Transmembrane</keyword>
<keyword evidence="2" id="KW-1003">Cell membrane</keyword>
<keyword evidence="6 8" id="KW-0472">Membrane</keyword>
<evidence type="ECO:0000256" key="7">
    <source>
        <dbReference type="ARBA" id="ARBA00023315"/>
    </source>
</evidence>
<name>A0A644ULE6_9ZZZZ</name>
<comment type="subcellular location">
    <subcellularLocation>
        <location evidence="1">Cell membrane</location>
        <topology evidence="1">Multi-pass membrane protein</topology>
    </subcellularLocation>
</comment>
<dbReference type="InterPro" id="IPR004563">
    <property type="entry name" value="Apolipo_AcylTrfase"/>
</dbReference>
<dbReference type="Pfam" id="PF00795">
    <property type="entry name" value="CN_hydrolase"/>
    <property type="match status" value="1"/>
</dbReference>
<proteinExistence type="inferred from homology"/>
<dbReference type="InterPro" id="IPR003010">
    <property type="entry name" value="C-N_Hydrolase"/>
</dbReference>
<accession>A0A644ULE6</accession>
<dbReference type="CDD" id="cd07571">
    <property type="entry name" value="ALP_N-acyl_transferase"/>
    <property type="match status" value="1"/>
</dbReference>
<feature type="transmembrane region" description="Helical" evidence="8">
    <location>
        <begin position="113"/>
        <end position="131"/>
    </location>
</feature>
<dbReference type="EMBL" id="VSSQ01000130">
    <property type="protein sequence ID" value="MPL79735.1"/>
    <property type="molecule type" value="Genomic_DNA"/>
</dbReference>
<dbReference type="PANTHER" id="PTHR38686:SF1">
    <property type="entry name" value="APOLIPOPROTEIN N-ACYLTRANSFERASE"/>
    <property type="match status" value="1"/>
</dbReference>
<keyword evidence="10" id="KW-0449">Lipoprotein</keyword>
<dbReference type="SUPFAM" id="SSF56317">
    <property type="entry name" value="Carbon-nitrogen hydrolase"/>
    <property type="match status" value="1"/>
</dbReference>
<keyword evidence="5 8" id="KW-1133">Transmembrane helix</keyword>
<dbReference type="HAMAP" id="MF_01148">
    <property type="entry name" value="Lnt"/>
    <property type="match status" value="1"/>
</dbReference>
<evidence type="ECO:0000313" key="10">
    <source>
        <dbReference type="EMBL" id="MPL79735.1"/>
    </source>
</evidence>
<comment type="caution">
    <text evidence="10">The sequence shown here is derived from an EMBL/GenBank/DDBJ whole genome shotgun (WGS) entry which is preliminary data.</text>
</comment>
<gene>
    <name evidence="10" type="primary">lnt_7</name>
    <name evidence="10" type="ORF">SDC9_25619</name>
</gene>
<protein>
    <submittedName>
        <fullName evidence="10">Apolipoprotein N-acyltransferase</fullName>
        <ecNumber evidence="10">2.3.1.-</ecNumber>
    </submittedName>
</protein>
<dbReference type="GO" id="GO:0005886">
    <property type="term" value="C:plasma membrane"/>
    <property type="evidence" value="ECO:0007669"/>
    <property type="project" value="UniProtKB-SubCell"/>
</dbReference>
<evidence type="ECO:0000256" key="5">
    <source>
        <dbReference type="ARBA" id="ARBA00022989"/>
    </source>
</evidence>
<evidence type="ECO:0000256" key="3">
    <source>
        <dbReference type="ARBA" id="ARBA00022679"/>
    </source>
</evidence>
<sequence>MKKKQLFLIASLTGILLALAWPTFGFAPILFIALVPILWVENHIAGNKEKFSKFAVFNYSFFAFLIFNLLTSYWIVYATFFGLFAPFLNAFLGGIVFQTYHNIKKIVFNNNKGFFVLPILWISIEFLHLHWELTWPWMTFGNGFSTMPIMVQWYEYTGVFGGSLWVWIANYFAYQAIKHIGINDKVGKLKLISKKLFTSNLLKFAFIIIIPISLSLIIWTSFEEEKNALVDVVVLQPNLEPYDETKMLSNNEIVNLLISLSEQKADQNTSFILAPEGCLEERIWEDQIQDNYNLAKLSNFVSKYPKSQLIVGSFTRRLQTEGERTEASRKIEFAPLPYYSVYNSAIQIKKNNNFEVYHKAKLVPGVERLPFKKYIGKILDFAIKLGNLPVGTLAVDDNHKLFSSEDSKTKVTTPICYESVYGEFVAKRVREGAGLIFIITNDSWWRDTQGYKQHASYASLRAIETRRPIARSANTGISCFISPKGEVSQKTKFWTQDVIKASLVPQTKITFYVKYGDYIARICLFSSIIIILVGIVYKIKLRNEKK</sequence>
<evidence type="ECO:0000256" key="6">
    <source>
        <dbReference type="ARBA" id="ARBA00023136"/>
    </source>
</evidence>
<evidence type="ECO:0000256" key="8">
    <source>
        <dbReference type="SAM" id="Phobius"/>
    </source>
</evidence>
<evidence type="ECO:0000259" key="9">
    <source>
        <dbReference type="PROSITE" id="PS50263"/>
    </source>
</evidence>
<feature type="transmembrane region" description="Helical" evidence="8">
    <location>
        <begin position="81"/>
        <end position="101"/>
    </location>
</feature>
<evidence type="ECO:0000256" key="2">
    <source>
        <dbReference type="ARBA" id="ARBA00022475"/>
    </source>
</evidence>
<dbReference type="NCBIfam" id="TIGR00546">
    <property type="entry name" value="lnt"/>
    <property type="match status" value="1"/>
</dbReference>
<dbReference type="InterPro" id="IPR036526">
    <property type="entry name" value="C-N_Hydrolase_sf"/>
</dbReference>
<dbReference type="Gene3D" id="3.60.110.10">
    <property type="entry name" value="Carbon-nitrogen hydrolase"/>
    <property type="match status" value="1"/>
</dbReference>
<dbReference type="GO" id="GO:0016410">
    <property type="term" value="F:N-acyltransferase activity"/>
    <property type="evidence" value="ECO:0007669"/>
    <property type="project" value="InterPro"/>
</dbReference>
<feature type="transmembrane region" description="Helical" evidence="8">
    <location>
        <begin position="518"/>
        <end position="537"/>
    </location>
</feature>
<dbReference type="GO" id="GO:0042158">
    <property type="term" value="P:lipoprotein biosynthetic process"/>
    <property type="evidence" value="ECO:0007669"/>
    <property type="project" value="InterPro"/>
</dbReference>
<feature type="transmembrane region" description="Helical" evidence="8">
    <location>
        <begin position="201"/>
        <end position="222"/>
    </location>
</feature>
<feature type="transmembrane region" description="Helical" evidence="8">
    <location>
        <begin position="54"/>
        <end position="75"/>
    </location>
</feature>
<evidence type="ECO:0000256" key="1">
    <source>
        <dbReference type="ARBA" id="ARBA00004651"/>
    </source>
</evidence>
<keyword evidence="7 10" id="KW-0012">Acyltransferase</keyword>
<feature type="transmembrane region" description="Helical" evidence="8">
    <location>
        <begin position="30"/>
        <end position="47"/>
    </location>
</feature>
<feature type="domain" description="CN hydrolase" evidence="9">
    <location>
        <begin position="235"/>
        <end position="505"/>
    </location>
</feature>
<evidence type="ECO:0000256" key="4">
    <source>
        <dbReference type="ARBA" id="ARBA00022692"/>
    </source>
</evidence>
<reference evidence="10" key="1">
    <citation type="submission" date="2019-08" db="EMBL/GenBank/DDBJ databases">
        <authorList>
            <person name="Kucharzyk K."/>
            <person name="Murdoch R.W."/>
            <person name="Higgins S."/>
            <person name="Loffler F."/>
        </authorList>
    </citation>
    <scope>NUCLEOTIDE SEQUENCE</scope>
</reference>
<dbReference type="InterPro" id="IPR045378">
    <property type="entry name" value="LNT_N"/>
</dbReference>
<dbReference type="PANTHER" id="PTHR38686">
    <property type="entry name" value="APOLIPOPROTEIN N-ACYLTRANSFERASE"/>
    <property type="match status" value="1"/>
</dbReference>
<keyword evidence="3 10" id="KW-0808">Transferase</keyword>
<dbReference type="EC" id="2.3.1.-" evidence="10"/>
<dbReference type="PROSITE" id="PS50263">
    <property type="entry name" value="CN_HYDROLASE"/>
    <property type="match status" value="1"/>
</dbReference>